<keyword evidence="3" id="KW-0813">Transport</keyword>
<dbReference type="PROSITE" id="PS50082">
    <property type="entry name" value="WD_REPEATS_2"/>
    <property type="match status" value="4"/>
</dbReference>
<evidence type="ECO:0000256" key="9">
    <source>
        <dbReference type="ARBA" id="ARBA00024017"/>
    </source>
</evidence>
<feature type="repeat" description="WD" evidence="11">
    <location>
        <begin position="101"/>
        <end position="135"/>
    </location>
</feature>
<dbReference type="GO" id="GO:0005782">
    <property type="term" value="C:peroxisomal matrix"/>
    <property type="evidence" value="ECO:0007669"/>
    <property type="project" value="UniProtKB-SubCell"/>
</dbReference>
<keyword evidence="13" id="KW-1185">Reference proteome</keyword>
<evidence type="ECO:0000256" key="8">
    <source>
        <dbReference type="ARBA" id="ARBA00023140"/>
    </source>
</evidence>
<dbReference type="PANTHER" id="PTHR46027:SF1">
    <property type="entry name" value="PEROXISOMAL TARGETING SIGNAL 2 RECEPTOR"/>
    <property type="match status" value="1"/>
</dbReference>
<evidence type="ECO:0000256" key="3">
    <source>
        <dbReference type="ARBA" id="ARBA00022448"/>
    </source>
</evidence>
<evidence type="ECO:0000313" key="12">
    <source>
        <dbReference type="EMBL" id="KAF2901754.1"/>
    </source>
</evidence>
<dbReference type="InterPro" id="IPR036322">
    <property type="entry name" value="WD40_repeat_dom_sf"/>
</dbReference>
<proteinExistence type="inferred from homology"/>
<name>A0A8K0GJ21_IGNLU</name>
<comment type="similarity">
    <text evidence="9">Belongs to the WD repeat peroxin-7 family.</text>
</comment>
<dbReference type="SUPFAM" id="SSF50978">
    <property type="entry name" value="WD40 repeat-like"/>
    <property type="match status" value="1"/>
</dbReference>
<dbReference type="SMART" id="SM00320">
    <property type="entry name" value="WD40"/>
    <property type="match status" value="6"/>
</dbReference>
<evidence type="ECO:0000313" key="13">
    <source>
        <dbReference type="Proteomes" id="UP000801492"/>
    </source>
</evidence>
<evidence type="ECO:0000256" key="5">
    <source>
        <dbReference type="ARBA" id="ARBA00022574"/>
    </source>
</evidence>
<gene>
    <name evidence="12" type="ORF">ILUMI_04432</name>
</gene>
<dbReference type="InterPro" id="IPR020472">
    <property type="entry name" value="WD40_PAC1"/>
</dbReference>
<dbReference type="AlphaFoldDB" id="A0A8K0GJ21"/>
<feature type="repeat" description="WD" evidence="11">
    <location>
        <begin position="189"/>
        <end position="225"/>
    </location>
</feature>
<protein>
    <recommendedName>
        <fullName evidence="10">Peroxin-7</fullName>
    </recommendedName>
</protein>
<dbReference type="Gene3D" id="2.130.10.10">
    <property type="entry name" value="YVTN repeat-like/Quinoprotein amine dehydrogenase"/>
    <property type="match status" value="1"/>
</dbReference>
<feature type="repeat" description="WD" evidence="11">
    <location>
        <begin position="233"/>
        <end position="275"/>
    </location>
</feature>
<dbReference type="PANTHER" id="PTHR46027">
    <property type="entry name" value="PEROXISOMAL TARGETING SIGNAL 2 RECEPTOR"/>
    <property type="match status" value="1"/>
</dbReference>
<evidence type="ECO:0000256" key="11">
    <source>
        <dbReference type="PROSITE-ProRule" id="PRU00221"/>
    </source>
</evidence>
<comment type="subcellular location">
    <subcellularLocation>
        <location evidence="2">Cytoplasm</location>
        <location evidence="2">Cytosol</location>
    </subcellularLocation>
    <subcellularLocation>
        <location evidence="1">Peroxisome matrix</location>
    </subcellularLocation>
</comment>
<evidence type="ECO:0000256" key="7">
    <source>
        <dbReference type="ARBA" id="ARBA00022927"/>
    </source>
</evidence>
<dbReference type="Proteomes" id="UP000801492">
    <property type="component" value="Unassembled WGS sequence"/>
</dbReference>
<evidence type="ECO:0000256" key="1">
    <source>
        <dbReference type="ARBA" id="ARBA00004253"/>
    </source>
</evidence>
<dbReference type="GO" id="GO:0016558">
    <property type="term" value="P:protein import into peroxisome matrix"/>
    <property type="evidence" value="ECO:0007669"/>
    <property type="project" value="InterPro"/>
</dbReference>
<dbReference type="PRINTS" id="PR00320">
    <property type="entry name" value="GPROTEINBRPT"/>
</dbReference>
<dbReference type="PROSITE" id="PS00678">
    <property type="entry name" value="WD_REPEATS_1"/>
    <property type="match status" value="2"/>
</dbReference>
<reference evidence="12" key="1">
    <citation type="submission" date="2019-08" db="EMBL/GenBank/DDBJ databases">
        <title>The genome of the North American firefly Photinus pyralis.</title>
        <authorList>
            <consortium name="Photinus pyralis genome working group"/>
            <person name="Fallon T.R."/>
            <person name="Sander Lower S.E."/>
            <person name="Weng J.-K."/>
        </authorList>
    </citation>
    <scope>NUCLEOTIDE SEQUENCE</scope>
    <source>
        <strain evidence="12">TRF0915ILg1</strain>
        <tissue evidence="12">Whole body</tissue>
    </source>
</reference>
<dbReference type="InterPro" id="IPR044536">
    <property type="entry name" value="PEX7"/>
</dbReference>
<dbReference type="PROSITE" id="PS50294">
    <property type="entry name" value="WD_REPEATS_REGION"/>
    <property type="match status" value="2"/>
</dbReference>
<keyword evidence="8" id="KW-0576">Peroxisome</keyword>
<dbReference type="InterPro" id="IPR019775">
    <property type="entry name" value="WD40_repeat_CS"/>
</dbReference>
<keyword evidence="6" id="KW-0677">Repeat</keyword>
<comment type="caution">
    <text evidence="12">The sequence shown here is derived from an EMBL/GenBank/DDBJ whole genome shotgun (WGS) entry which is preliminary data.</text>
</comment>
<dbReference type="Pfam" id="PF00400">
    <property type="entry name" value="WD40"/>
    <property type="match status" value="5"/>
</dbReference>
<dbReference type="GO" id="GO:0005053">
    <property type="term" value="F:peroxisome matrix targeting signal-2 binding"/>
    <property type="evidence" value="ECO:0007669"/>
    <property type="project" value="InterPro"/>
</dbReference>
<dbReference type="GO" id="GO:0005829">
    <property type="term" value="C:cytosol"/>
    <property type="evidence" value="ECO:0007669"/>
    <property type="project" value="UniProtKB-SubCell"/>
</dbReference>
<evidence type="ECO:0000256" key="10">
    <source>
        <dbReference type="ARBA" id="ARBA00032565"/>
    </source>
</evidence>
<evidence type="ECO:0000256" key="2">
    <source>
        <dbReference type="ARBA" id="ARBA00004514"/>
    </source>
</evidence>
<organism evidence="12 13">
    <name type="scientific">Ignelater luminosus</name>
    <name type="common">Cucubano</name>
    <name type="synonym">Pyrophorus luminosus</name>
    <dbReference type="NCBI Taxonomy" id="2038154"/>
    <lineage>
        <taxon>Eukaryota</taxon>
        <taxon>Metazoa</taxon>
        <taxon>Ecdysozoa</taxon>
        <taxon>Arthropoda</taxon>
        <taxon>Hexapoda</taxon>
        <taxon>Insecta</taxon>
        <taxon>Pterygota</taxon>
        <taxon>Neoptera</taxon>
        <taxon>Endopterygota</taxon>
        <taxon>Coleoptera</taxon>
        <taxon>Polyphaga</taxon>
        <taxon>Elateriformia</taxon>
        <taxon>Elateroidea</taxon>
        <taxon>Elateridae</taxon>
        <taxon>Agrypninae</taxon>
        <taxon>Pyrophorini</taxon>
        <taxon>Ignelater</taxon>
    </lineage>
</organism>
<keyword evidence="5 11" id="KW-0853">WD repeat</keyword>
<dbReference type="OrthoDB" id="273771at2759"/>
<dbReference type="InterPro" id="IPR015943">
    <property type="entry name" value="WD40/YVTN_repeat-like_dom_sf"/>
</dbReference>
<evidence type="ECO:0000256" key="6">
    <source>
        <dbReference type="ARBA" id="ARBA00022737"/>
    </source>
</evidence>
<dbReference type="EMBL" id="VTPC01001505">
    <property type="protein sequence ID" value="KAF2901754.1"/>
    <property type="molecule type" value="Genomic_DNA"/>
</dbReference>
<evidence type="ECO:0000256" key="4">
    <source>
        <dbReference type="ARBA" id="ARBA00022490"/>
    </source>
</evidence>
<feature type="repeat" description="WD" evidence="11">
    <location>
        <begin position="145"/>
        <end position="187"/>
    </location>
</feature>
<accession>A0A8K0GJ21</accession>
<keyword evidence="7" id="KW-0653">Protein transport</keyword>
<keyword evidence="4" id="KW-0963">Cytoplasm</keyword>
<sequence>MATYSTPNRHGYSVRFSPFRPEHLAVAASQYFGLAGGGTLFILEIAADRKRLVELQNFHWTDGLFDCVWSENDPMLVVTASGDGSLQLWNLSTPTLPPCILHEHKKEVYSVDWSQTRQEQLVLSASWDRTIKVWDPHRKVSLNTYIGHSQLVYNAMWSPHIPNCFASVSGDGSLRIWNALNPQNASALCKAHDAEVLSCDWCKYDQNILATGGSDGLIKGWDLRNFSQPIFYLKGCEYAVRRVQFSPHTLSMLASVSYDFTTRIWDFKHSSDALETIQHHSEFVYGLDWNTHKKGELADCGWDSLVHVYTPQSVKSFYNKL</sequence>
<dbReference type="InterPro" id="IPR001680">
    <property type="entry name" value="WD40_rpt"/>
</dbReference>